<dbReference type="EMBL" id="SJPK01000001">
    <property type="protein sequence ID" value="TWT74872.1"/>
    <property type="molecule type" value="Genomic_DNA"/>
</dbReference>
<keyword evidence="7" id="KW-1185">Reference proteome</keyword>
<dbReference type="NCBIfam" id="TIGR02937">
    <property type="entry name" value="sigma70-ECF"/>
    <property type="match status" value="1"/>
</dbReference>
<protein>
    <recommendedName>
        <fullName evidence="8">RNA polymerase sigma factor</fullName>
    </recommendedName>
</protein>
<dbReference type="InterPro" id="IPR036388">
    <property type="entry name" value="WH-like_DNA-bd_sf"/>
</dbReference>
<keyword evidence="4" id="KW-0238">DNA-binding</keyword>
<name>A0A5C5YJ23_9BACT</name>
<dbReference type="SUPFAM" id="SSF88659">
    <property type="entry name" value="Sigma3 and sigma4 domains of RNA polymerase sigma factors"/>
    <property type="match status" value="1"/>
</dbReference>
<dbReference type="InterPro" id="IPR013325">
    <property type="entry name" value="RNA_pol_sigma_r2"/>
</dbReference>
<dbReference type="InterPro" id="IPR014284">
    <property type="entry name" value="RNA_pol_sigma-70_dom"/>
</dbReference>
<keyword evidence="2" id="KW-0805">Transcription regulation</keyword>
<evidence type="ECO:0000313" key="6">
    <source>
        <dbReference type="EMBL" id="TWT74872.1"/>
    </source>
</evidence>
<evidence type="ECO:0000256" key="3">
    <source>
        <dbReference type="ARBA" id="ARBA00023082"/>
    </source>
</evidence>
<accession>A0A5C5YJ23</accession>
<proteinExistence type="inferred from homology"/>
<dbReference type="PANTHER" id="PTHR43133:SF8">
    <property type="entry name" value="RNA POLYMERASE SIGMA FACTOR HI_1459-RELATED"/>
    <property type="match status" value="1"/>
</dbReference>
<gene>
    <name evidence="6" type="ORF">CA85_01580</name>
</gene>
<organism evidence="6 7">
    <name type="scientific">Allorhodopirellula solitaria</name>
    <dbReference type="NCBI Taxonomy" id="2527987"/>
    <lineage>
        <taxon>Bacteria</taxon>
        <taxon>Pseudomonadati</taxon>
        <taxon>Planctomycetota</taxon>
        <taxon>Planctomycetia</taxon>
        <taxon>Pirellulales</taxon>
        <taxon>Pirellulaceae</taxon>
        <taxon>Allorhodopirellula</taxon>
    </lineage>
</organism>
<dbReference type="Gene3D" id="1.10.1740.10">
    <property type="match status" value="1"/>
</dbReference>
<dbReference type="SUPFAM" id="SSF88946">
    <property type="entry name" value="Sigma2 domain of RNA polymerase sigma factors"/>
    <property type="match status" value="1"/>
</dbReference>
<evidence type="ECO:0008006" key="8">
    <source>
        <dbReference type="Google" id="ProtNLM"/>
    </source>
</evidence>
<comment type="caution">
    <text evidence="6">The sequence shown here is derived from an EMBL/GenBank/DDBJ whole genome shotgun (WGS) entry which is preliminary data.</text>
</comment>
<evidence type="ECO:0000256" key="2">
    <source>
        <dbReference type="ARBA" id="ARBA00023015"/>
    </source>
</evidence>
<dbReference type="InterPro" id="IPR013324">
    <property type="entry name" value="RNA_pol_sigma_r3/r4-like"/>
</dbReference>
<evidence type="ECO:0000256" key="4">
    <source>
        <dbReference type="ARBA" id="ARBA00023125"/>
    </source>
</evidence>
<evidence type="ECO:0000256" key="1">
    <source>
        <dbReference type="ARBA" id="ARBA00010641"/>
    </source>
</evidence>
<dbReference type="InterPro" id="IPR039425">
    <property type="entry name" value="RNA_pol_sigma-70-like"/>
</dbReference>
<dbReference type="GO" id="GO:0006352">
    <property type="term" value="P:DNA-templated transcription initiation"/>
    <property type="evidence" value="ECO:0007669"/>
    <property type="project" value="InterPro"/>
</dbReference>
<evidence type="ECO:0000256" key="5">
    <source>
        <dbReference type="ARBA" id="ARBA00023163"/>
    </source>
</evidence>
<reference evidence="6 7" key="1">
    <citation type="submission" date="2019-02" db="EMBL/GenBank/DDBJ databases">
        <title>Deep-cultivation of Planctomycetes and their phenomic and genomic characterization uncovers novel biology.</title>
        <authorList>
            <person name="Wiegand S."/>
            <person name="Jogler M."/>
            <person name="Boedeker C."/>
            <person name="Pinto D."/>
            <person name="Vollmers J."/>
            <person name="Rivas-Marin E."/>
            <person name="Kohn T."/>
            <person name="Peeters S.H."/>
            <person name="Heuer A."/>
            <person name="Rast P."/>
            <person name="Oberbeckmann S."/>
            <person name="Bunk B."/>
            <person name="Jeske O."/>
            <person name="Meyerdierks A."/>
            <person name="Storesund J.E."/>
            <person name="Kallscheuer N."/>
            <person name="Luecker S."/>
            <person name="Lage O.M."/>
            <person name="Pohl T."/>
            <person name="Merkel B.J."/>
            <person name="Hornburger P."/>
            <person name="Mueller R.-W."/>
            <person name="Bruemmer F."/>
            <person name="Labrenz M."/>
            <person name="Spormann A.M."/>
            <person name="Op Den Camp H."/>
            <person name="Overmann J."/>
            <person name="Amann R."/>
            <person name="Jetten M.S.M."/>
            <person name="Mascher T."/>
            <person name="Medema M.H."/>
            <person name="Devos D.P."/>
            <person name="Kaster A.-K."/>
            <person name="Ovreas L."/>
            <person name="Rohde M."/>
            <person name="Galperin M.Y."/>
            <person name="Jogler C."/>
        </authorList>
    </citation>
    <scope>NUCLEOTIDE SEQUENCE [LARGE SCALE GENOMIC DNA]</scope>
    <source>
        <strain evidence="6 7">CA85</strain>
    </source>
</reference>
<dbReference type="Gene3D" id="1.10.10.10">
    <property type="entry name" value="Winged helix-like DNA-binding domain superfamily/Winged helix DNA-binding domain"/>
    <property type="match status" value="1"/>
</dbReference>
<dbReference type="AlphaFoldDB" id="A0A5C5YJ23"/>
<dbReference type="RefSeq" id="WP_186774670.1">
    <property type="nucleotide sequence ID" value="NZ_SJPK01000001.1"/>
</dbReference>
<keyword evidence="3" id="KW-0731">Sigma factor</keyword>
<comment type="similarity">
    <text evidence="1">Belongs to the sigma-70 factor family. ECF subfamily.</text>
</comment>
<dbReference type="GO" id="GO:0016987">
    <property type="term" value="F:sigma factor activity"/>
    <property type="evidence" value="ECO:0007669"/>
    <property type="project" value="UniProtKB-KW"/>
</dbReference>
<sequence length="201" mass="23484">MSGWETDELWEDLRSEFVDALQHAHSWLEVWQLFAGNEFYRSQLWGCAEISVIETGAPFGWADDVAHDAMLLLARQLQRRSDLGYQFDRPPEQFGNWLRTIPFRQCHEAIRSQRRRHGRDLPLELDPPGERIEIIEQRIDVRTAIDGLDEPFRTILFLDCGGLSLREIADRLELTYDQVRYARTQGHATLEQKLGSGYRID</sequence>
<keyword evidence="5" id="KW-0804">Transcription</keyword>
<dbReference type="PANTHER" id="PTHR43133">
    <property type="entry name" value="RNA POLYMERASE ECF-TYPE SIGMA FACTO"/>
    <property type="match status" value="1"/>
</dbReference>
<dbReference type="Proteomes" id="UP000318053">
    <property type="component" value="Unassembled WGS sequence"/>
</dbReference>
<dbReference type="GO" id="GO:0003677">
    <property type="term" value="F:DNA binding"/>
    <property type="evidence" value="ECO:0007669"/>
    <property type="project" value="UniProtKB-KW"/>
</dbReference>
<evidence type="ECO:0000313" key="7">
    <source>
        <dbReference type="Proteomes" id="UP000318053"/>
    </source>
</evidence>